<reference evidence="1 2" key="1">
    <citation type="journal article" date="2015" name="Int. J. Syst. Evol. Microbiol.">
        <title>Exiguobacterium enclense sp. nov., isolated from sediment.</title>
        <authorList>
            <person name="Dastager S.G."/>
            <person name="Mawlankar R."/>
            <person name="Sonalkar V.V."/>
            <person name="Thorat M.N."/>
            <person name="Mual P."/>
            <person name="Verma A."/>
            <person name="Krishnamurthi S."/>
            <person name="Tang S.K."/>
            <person name="Li W.J."/>
        </authorList>
    </citation>
    <scope>NUCLEOTIDE SEQUENCE [LARGE SCALE GENOMIC DNA]</scope>
    <source>
        <strain evidence="1 2">NIO-1109</strain>
    </source>
</reference>
<dbReference type="OrthoDB" id="9785438at2"/>
<dbReference type="GO" id="GO:0015035">
    <property type="term" value="F:protein-disulfide reductase activity"/>
    <property type="evidence" value="ECO:0007669"/>
    <property type="project" value="InterPro"/>
</dbReference>
<evidence type="ECO:0000313" key="1">
    <source>
        <dbReference type="EMBL" id="KSU50846.1"/>
    </source>
</evidence>
<dbReference type="PANTHER" id="PTHR33639">
    <property type="entry name" value="THIOL-DISULFIDE OXIDOREDUCTASE DCC"/>
    <property type="match status" value="1"/>
</dbReference>
<evidence type="ECO:0000313" key="2">
    <source>
        <dbReference type="Proteomes" id="UP000053797"/>
    </source>
</evidence>
<evidence type="ECO:0008006" key="3">
    <source>
        <dbReference type="Google" id="ProtNLM"/>
    </source>
</evidence>
<proteinExistence type="predicted"/>
<dbReference type="PANTHER" id="PTHR33639:SF2">
    <property type="entry name" value="DUF393 DOMAIN-CONTAINING PROTEIN"/>
    <property type="match status" value="1"/>
</dbReference>
<dbReference type="InterPro" id="IPR007263">
    <property type="entry name" value="DCC1-like"/>
</dbReference>
<dbReference type="EMBL" id="LNQL01000001">
    <property type="protein sequence ID" value="KSU50846.1"/>
    <property type="molecule type" value="Genomic_DNA"/>
</dbReference>
<protein>
    <recommendedName>
        <fullName evidence="3">Thiol-disulfide oxidoreductase</fullName>
    </recommendedName>
</protein>
<comment type="caution">
    <text evidence="1">The sequence shown here is derived from an EMBL/GenBank/DDBJ whole genome shotgun (WGS) entry which is preliminary data.</text>
</comment>
<dbReference type="Proteomes" id="UP000053797">
    <property type="component" value="Unassembled WGS sequence"/>
</dbReference>
<dbReference type="AlphaFoldDB" id="A0A0V8GKN7"/>
<dbReference type="Pfam" id="PF04134">
    <property type="entry name" value="DCC1-like"/>
    <property type="match status" value="1"/>
</dbReference>
<name>A0A0V8GKN7_9BACL</name>
<sequence length="129" mass="14813">MKAIVLFDGECNLCDASVQFILKRDQGYHDFASLQGETGQELVRRHHLPETIDSVVVIDRGVPFIKSDAALRIAGHLRGGWRLLSVFQIVPRSLRDRVYDFVANNRHRWFGQKQQCALPSPETRARFHD</sequence>
<gene>
    <name evidence="1" type="ORF">AS033_05560</name>
</gene>
<dbReference type="InterPro" id="IPR052927">
    <property type="entry name" value="DCC_oxidoreductase"/>
</dbReference>
<accession>A0A0V8GKN7</accession>
<dbReference type="RefSeq" id="WP_058264884.1">
    <property type="nucleotide sequence ID" value="NZ_FMYN01000001.1"/>
</dbReference>
<organism evidence="1 2">
    <name type="scientific">Exiguobacterium indicum</name>
    <dbReference type="NCBI Taxonomy" id="296995"/>
    <lineage>
        <taxon>Bacteria</taxon>
        <taxon>Bacillati</taxon>
        <taxon>Bacillota</taxon>
        <taxon>Bacilli</taxon>
        <taxon>Bacillales</taxon>
        <taxon>Bacillales Family XII. Incertae Sedis</taxon>
        <taxon>Exiguobacterium</taxon>
    </lineage>
</organism>